<dbReference type="GO" id="GO:0101005">
    <property type="term" value="F:deubiquitinase activity"/>
    <property type="evidence" value="ECO:0007669"/>
    <property type="project" value="TreeGrafter"/>
</dbReference>
<name>A0A7S2VQH2_9DINO</name>
<keyword evidence="4" id="KW-0175">Coiled coil</keyword>
<evidence type="ECO:0000256" key="2">
    <source>
        <dbReference type="ARBA" id="ARBA00022670"/>
    </source>
</evidence>
<accession>A0A7S2VQH2</accession>
<keyword evidence="2" id="KW-0645">Protease</keyword>
<dbReference type="SMART" id="SM01179">
    <property type="entry name" value="DUF862"/>
    <property type="match status" value="1"/>
</dbReference>
<gene>
    <name evidence="7" type="ORF">BRAN1462_LOCUS61345</name>
</gene>
<dbReference type="AlphaFoldDB" id="A0A7S2VQH2"/>
<evidence type="ECO:0000256" key="3">
    <source>
        <dbReference type="ARBA" id="ARBA00022801"/>
    </source>
</evidence>
<evidence type="ECO:0000256" key="5">
    <source>
        <dbReference type="SAM" id="MobiDB-lite"/>
    </source>
</evidence>
<dbReference type="GO" id="GO:0016579">
    <property type="term" value="P:protein deubiquitination"/>
    <property type="evidence" value="ECO:0007669"/>
    <property type="project" value="TreeGrafter"/>
</dbReference>
<protein>
    <recommendedName>
        <fullName evidence="6">PPPDE domain-containing protein</fullName>
    </recommendedName>
</protein>
<feature type="region of interest" description="Disordered" evidence="5">
    <location>
        <begin position="269"/>
        <end position="298"/>
    </location>
</feature>
<proteinExistence type="inferred from homology"/>
<sequence>MGGDELASKLNEVFRPVGIGAFHGAVEVYGREWSYGWSDEGTGVFSSPPKRCPLHAYRESVCLGSTDMSRRDVAQLLRQLEWPGDEYNLIRHNCCHWCEEFCRHLDVEPPPAWLNNLAAEVAKLDDGVRDVATNAQLAVEVAKAAVRRRSEEVHEVHEKILNAVEAKAEEFREAAALLRDSVEAKADELKEQAEATWHELEQKLGISRIGSFLTGEDLTARPGSALGQETPLVDTASQETHSGGCSSTSRNPLMESFRQGLLPFRGFGSERPTGGCEDAGRDASPPREFTHPIHVSAV</sequence>
<dbReference type="PROSITE" id="PS51858">
    <property type="entry name" value="PPPDE"/>
    <property type="match status" value="1"/>
</dbReference>
<feature type="coiled-coil region" evidence="4">
    <location>
        <begin position="154"/>
        <end position="192"/>
    </location>
</feature>
<keyword evidence="3" id="KW-0378">Hydrolase</keyword>
<dbReference type="InterPro" id="IPR008580">
    <property type="entry name" value="PPPDE_dom"/>
</dbReference>
<feature type="compositionally biased region" description="Basic and acidic residues" evidence="5">
    <location>
        <begin position="278"/>
        <end position="291"/>
    </location>
</feature>
<organism evidence="7">
    <name type="scientific">Zooxanthella nutricula</name>
    <dbReference type="NCBI Taxonomy" id="1333877"/>
    <lineage>
        <taxon>Eukaryota</taxon>
        <taxon>Sar</taxon>
        <taxon>Alveolata</taxon>
        <taxon>Dinophyceae</taxon>
        <taxon>Peridiniales</taxon>
        <taxon>Peridiniales incertae sedis</taxon>
        <taxon>Zooxanthella</taxon>
    </lineage>
</organism>
<comment type="similarity">
    <text evidence="1">Belongs to the DeSI family.</text>
</comment>
<dbReference type="InterPro" id="IPR042266">
    <property type="entry name" value="PPPDE_sf"/>
</dbReference>
<dbReference type="Pfam" id="PF05903">
    <property type="entry name" value="Peptidase_C97"/>
    <property type="match status" value="1"/>
</dbReference>
<dbReference type="GO" id="GO:0006508">
    <property type="term" value="P:proteolysis"/>
    <property type="evidence" value="ECO:0007669"/>
    <property type="project" value="UniProtKB-KW"/>
</dbReference>
<dbReference type="Gene3D" id="3.90.1720.30">
    <property type="entry name" value="PPPDE domains"/>
    <property type="match status" value="1"/>
</dbReference>
<evidence type="ECO:0000256" key="1">
    <source>
        <dbReference type="ARBA" id="ARBA00008140"/>
    </source>
</evidence>
<evidence type="ECO:0000256" key="4">
    <source>
        <dbReference type="SAM" id="Coils"/>
    </source>
</evidence>
<dbReference type="PANTHER" id="PTHR12378">
    <property type="entry name" value="DESUMOYLATING ISOPEPTIDASE"/>
    <property type="match status" value="1"/>
</dbReference>
<reference evidence="7" key="1">
    <citation type="submission" date="2021-01" db="EMBL/GenBank/DDBJ databases">
        <authorList>
            <person name="Corre E."/>
            <person name="Pelletier E."/>
            <person name="Niang G."/>
            <person name="Scheremetjew M."/>
            <person name="Finn R."/>
            <person name="Kale V."/>
            <person name="Holt S."/>
            <person name="Cochrane G."/>
            <person name="Meng A."/>
            <person name="Brown T."/>
            <person name="Cohen L."/>
        </authorList>
    </citation>
    <scope>NUCLEOTIDE SEQUENCE</scope>
    <source>
        <strain evidence="7">RCC3387</strain>
    </source>
</reference>
<dbReference type="EMBL" id="HBGW01096667">
    <property type="protein sequence ID" value="CAD9643523.1"/>
    <property type="molecule type" value="Transcribed_RNA"/>
</dbReference>
<dbReference type="PANTHER" id="PTHR12378:SF9">
    <property type="entry name" value="OS06G0107000 PROTEIN"/>
    <property type="match status" value="1"/>
</dbReference>
<evidence type="ECO:0000313" key="7">
    <source>
        <dbReference type="EMBL" id="CAD9643523.1"/>
    </source>
</evidence>
<feature type="domain" description="PPPDE" evidence="6">
    <location>
        <begin position="1"/>
        <end position="128"/>
    </location>
</feature>
<evidence type="ECO:0000259" key="6">
    <source>
        <dbReference type="PROSITE" id="PS51858"/>
    </source>
</evidence>